<dbReference type="PANTHER" id="PTHR30061:SF50">
    <property type="entry name" value="MALTOSE_MALTODEXTRIN-BINDING PERIPLASMIC PROTEIN"/>
    <property type="match status" value="1"/>
</dbReference>
<proteinExistence type="inferred from homology"/>
<keyword evidence="3 4" id="KW-0732">Signal</keyword>
<dbReference type="PROSITE" id="PS51257">
    <property type="entry name" value="PROKAR_LIPOPROTEIN"/>
    <property type="match status" value="1"/>
</dbReference>
<evidence type="ECO:0000313" key="5">
    <source>
        <dbReference type="EMBL" id="GLW74243.1"/>
    </source>
</evidence>
<dbReference type="GO" id="GO:0042956">
    <property type="term" value="P:maltodextrin transmembrane transport"/>
    <property type="evidence" value="ECO:0007669"/>
    <property type="project" value="TreeGrafter"/>
</dbReference>
<dbReference type="GO" id="GO:0015768">
    <property type="term" value="P:maltose transport"/>
    <property type="evidence" value="ECO:0007669"/>
    <property type="project" value="TreeGrafter"/>
</dbReference>
<dbReference type="GO" id="GO:1901982">
    <property type="term" value="F:maltose binding"/>
    <property type="evidence" value="ECO:0007669"/>
    <property type="project" value="TreeGrafter"/>
</dbReference>
<organism evidence="5 6">
    <name type="scientific">Kitasatospora phosalacinea</name>
    <dbReference type="NCBI Taxonomy" id="2065"/>
    <lineage>
        <taxon>Bacteria</taxon>
        <taxon>Bacillati</taxon>
        <taxon>Actinomycetota</taxon>
        <taxon>Actinomycetes</taxon>
        <taxon>Kitasatosporales</taxon>
        <taxon>Streptomycetaceae</taxon>
        <taxon>Kitasatospora</taxon>
    </lineage>
</organism>
<dbReference type="InterPro" id="IPR006059">
    <property type="entry name" value="SBP"/>
</dbReference>
<dbReference type="GO" id="GO:0055052">
    <property type="term" value="C:ATP-binding cassette (ABC) transporter complex, substrate-binding subunit-containing"/>
    <property type="evidence" value="ECO:0007669"/>
    <property type="project" value="TreeGrafter"/>
</dbReference>
<evidence type="ECO:0000256" key="4">
    <source>
        <dbReference type="SAM" id="SignalP"/>
    </source>
</evidence>
<dbReference type="Pfam" id="PF01547">
    <property type="entry name" value="SBP_bac_1"/>
    <property type="match status" value="1"/>
</dbReference>
<dbReference type="Proteomes" id="UP001165041">
    <property type="component" value="Unassembled WGS sequence"/>
</dbReference>
<dbReference type="EMBL" id="BSSA01000033">
    <property type="protein sequence ID" value="GLW74243.1"/>
    <property type="molecule type" value="Genomic_DNA"/>
</dbReference>
<dbReference type="AlphaFoldDB" id="A0A9W6QG58"/>
<sequence>MRRAGPPAVLALAVALVLTACGPATTSSAGRPEPAVTITWWDTSDPVTESPTFRTLVHDFEEVNPGIKVEYVSVPFTEARARFEAASGKDAPDVLRADVGWTAGLAQAGRLVPLDGTEAAADVAKFEPQLIEQARYEGRLYAVPQSTDVLALLYNKRLFAAAGLSGPPATWSDLKAAAAAIKARTGADGFALHVQGYYAMPFLYGEDVDLVDVPDRTITVNSPAAVKAVTGLKALLSAPGVTKDDGTPQGRSALLAAFSAGRVAAVVEGPWENANVTRGAAFDDRDNLGIAPVPAGGSGRAGSPLGGHNLVASAASDAEHRAAAEKFIAFMTSANAQTWTAVRNSTLPTRSDATTSYVEANPGVIGFRKVLPVGRPRAALAEYGSLYDLFGAELVSILDDREGVKAGLDRAAEQARRLLPGYRS</sequence>
<gene>
    <name evidence="5" type="ORF">Kpho02_65410</name>
</gene>
<evidence type="ECO:0000256" key="2">
    <source>
        <dbReference type="ARBA" id="ARBA00022448"/>
    </source>
</evidence>
<name>A0A9W6QG58_9ACTN</name>
<dbReference type="RefSeq" id="WP_285739846.1">
    <property type="nucleotide sequence ID" value="NZ_BSSA01000033.1"/>
</dbReference>
<accession>A0A9W6QG58</accession>
<dbReference type="SUPFAM" id="SSF53850">
    <property type="entry name" value="Periplasmic binding protein-like II"/>
    <property type="match status" value="1"/>
</dbReference>
<evidence type="ECO:0000256" key="1">
    <source>
        <dbReference type="ARBA" id="ARBA00008520"/>
    </source>
</evidence>
<evidence type="ECO:0000256" key="3">
    <source>
        <dbReference type="ARBA" id="ARBA00022729"/>
    </source>
</evidence>
<dbReference type="Gene3D" id="3.40.190.10">
    <property type="entry name" value="Periplasmic binding protein-like II"/>
    <property type="match status" value="1"/>
</dbReference>
<comment type="similarity">
    <text evidence="1">Belongs to the bacterial solute-binding protein 1 family.</text>
</comment>
<evidence type="ECO:0000313" key="6">
    <source>
        <dbReference type="Proteomes" id="UP001165041"/>
    </source>
</evidence>
<keyword evidence="2" id="KW-0813">Transport</keyword>
<comment type="caution">
    <text evidence="5">The sequence shown here is derived from an EMBL/GenBank/DDBJ whole genome shotgun (WGS) entry which is preliminary data.</text>
</comment>
<feature type="chain" id="PRO_5040877156" evidence="4">
    <location>
        <begin position="30"/>
        <end position="424"/>
    </location>
</feature>
<feature type="signal peptide" evidence="4">
    <location>
        <begin position="1"/>
        <end position="29"/>
    </location>
</feature>
<dbReference type="PANTHER" id="PTHR30061">
    <property type="entry name" value="MALTOSE-BINDING PERIPLASMIC PROTEIN"/>
    <property type="match status" value="1"/>
</dbReference>
<reference evidence="5" key="1">
    <citation type="submission" date="2023-02" db="EMBL/GenBank/DDBJ databases">
        <title>Kitasatospora phosalacinea NBRC 14627.</title>
        <authorList>
            <person name="Ichikawa N."/>
            <person name="Sato H."/>
            <person name="Tonouchi N."/>
        </authorList>
    </citation>
    <scope>NUCLEOTIDE SEQUENCE</scope>
    <source>
        <strain evidence="5">NBRC 14627</strain>
    </source>
</reference>
<protein>
    <submittedName>
        <fullName evidence="5">Sugar ABC transporter substrate-binding protein</fullName>
    </submittedName>
</protein>